<dbReference type="Proteomes" id="UP000197019">
    <property type="component" value="Chromosome"/>
</dbReference>
<gene>
    <name evidence="3" type="ORF">AADEFJLK_03928</name>
    <name evidence="2" type="ORF">CEK71_12855</name>
</gene>
<dbReference type="EMBL" id="PGFZ01000012">
    <property type="protein sequence ID" value="POZ50343.1"/>
    <property type="molecule type" value="Genomic_DNA"/>
</dbReference>
<dbReference type="PANTHER" id="PTHR34387">
    <property type="entry name" value="SLR1258 PROTEIN"/>
    <property type="match status" value="1"/>
</dbReference>
<dbReference type="OrthoDB" id="5574370at2"/>
<dbReference type="InterPro" id="IPR052022">
    <property type="entry name" value="26kDa_periplasmic_antigen"/>
</dbReference>
<keyword evidence="1" id="KW-0732">Signal</keyword>
<dbReference type="Gene3D" id="3.30.70.2970">
    <property type="entry name" value="Protein of unknown function (DUF541), domain 2"/>
    <property type="match status" value="1"/>
</dbReference>
<reference evidence="2 4" key="1">
    <citation type="submission" date="2017-06" db="EMBL/GenBank/DDBJ databases">
        <title>Genome Sequencing of the methanotroph Methylovulum psychrotolerants str. HV10-M2 isolated from a high-altitude environment.</title>
        <authorList>
            <person name="Mateos-Rivera A."/>
        </authorList>
    </citation>
    <scope>NUCLEOTIDE SEQUENCE [LARGE SCALE GENOMIC DNA]</scope>
    <source>
        <strain evidence="2 4">HV10_M2</strain>
    </source>
</reference>
<sequence>MKKHMIVMAVLMLQWNIAAASQWPDFPFLFAVGTAIKEVPPDLATITFDVEAFDENPEKSLDILTKRSIELIGLFKIMAIPTNDIETYEIDKRAVRQEKDYVQLKILGYEVKQKFSIKLHGLSQYSALIEKLLKYRNVTNINVQFEVAQRKALETALTADACANAKMQAENMASGIGAKLGSVYAISDRGFNSMEDQFGMSNTRDVLDSMFKKSMMASGGEIIFIPATIKIEKRVNVIFKLETK</sequence>
<keyword evidence="4" id="KW-1185">Reference proteome</keyword>
<dbReference type="EMBL" id="CP022129">
    <property type="protein sequence ID" value="ASF46889.1"/>
    <property type="molecule type" value="Genomic_DNA"/>
</dbReference>
<dbReference type="AlphaFoldDB" id="A0A1Z4C069"/>
<reference evidence="3 5" key="2">
    <citation type="submission" date="2017-11" db="EMBL/GenBank/DDBJ databases">
        <title>Draft Genome Sequence of Methylobacter psychrotolerans Sph1T, an Obligate Methanotroph from Low-Temperature Environments.</title>
        <authorList>
            <person name="Oshkin I.Y."/>
            <person name="Miroshnikov K."/>
            <person name="Belova S.E."/>
            <person name="Korzhenkov A."/>
            <person name="Toshchakov S.V."/>
            <person name="Dedysh S.N."/>
        </authorList>
    </citation>
    <scope>NUCLEOTIDE SEQUENCE [LARGE SCALE GENOMIC DNA]</scope>
    <source>
        <strain evidence="3 5">Sph1</strain>
    </source>
</reference>
<evidence type="ECO:0000313" key="4">
    <source>
        <dbReference type="Proteomes" id="UP000197019"/>
    </source>
</evidence>
<name>A0A1Z4C069_9GAMM</name>
<dbReference type="Proteomes" id="UP000237423">
    <property type="component" value="Unassembled WGS sequence"/>
</dbReference>
<dbReference type="PANTHER" id="PTHR34387:SF2">
    <property type="entry name" value="SLR1258 PROTEIN"/>
    <property type="match status" value="1"/>
</dbReference>
<protein>
    <recommendedName>
        <fullName evidence="6">SIMPL domain-containing protein</fullName>
    </recommendedName>
</protein>
<evidence type="ECO:0000313" key="5">
    <source>
        <dbReference type="Proteomes" id="UP000237423"/>
    </source>
</evidence>
<feature type="signal peptide" evidence="1">
    <location>
        <begin position="1"/>
        <end position="20"/>
    </location>
</feature>
<dbReference type="InterPro" id="IPR007497">
    <property type="entry name" value="SIMPL/DUF541"/>
</dbReference>
<feature type="chain" id="PRO_5036313118" description="SIMPL domain-containing protein" evidence="1">
    <location>
        <begin position="21"/>
        <end position="244"/>
    </location>
</feature>
<evidence type="ECO:0000313" key="2">
    <source>
        <dbReference type="EMBL" id="ASF46889.1"/>
    </source>
</evidence>
<dbReference type="RefSeq" id="WP_088619761.1">
    <property type="nucleotide sequence ID" value="NZ_CP022129.1"/>
</dbReference>
<evidence type="ECO:0008006" key="6">
    <source>
        <dbReference type="Google" id="ProtNLM"/>
    </source>
</evidence>
<accession>A0A1Z4C069</accession>
<proteinExistence type="predicted"/>
<dbReference type="KEGG" id="mpsy:CEK71_12855"/>
<evidence type="ECO:0000313" key="3">
    <source>
        <dbReference type="EMBL" id="POZ50343.1"/>
    </source>
</evidence>
<dbReference type="Gene3D" id="3.30.110.170">
    <property type="entry name" value="Protein of unknown function (DUF541), domain 1"/>
    <property type="match status" value="1"/>
</dbReference>
<organism evidence="2 4">
    <name type="scientific">Methylovulum psychrotolerans</name>
    <dbReference type="NCBI Taxonomy" id="1704499"/>
    <lineage>
        <taxon>Bacteria</taxon>
        <taxon>Pseudomonadati</taxon>
        <taxon>Pseudomonadota</taxon>
        <taxon>Gammaproteobacteria</taxon>
        <taxon>Methylococcales</taxon>
        <taxon>Methylococcaceae</taxon>
        <taxon>Methylovulum</taxon>
    </lineage>
</organism>
<evidence type="ECO:0000256" key="1">
    <source>
        <dbReference type="SAM" id="SignalP"/>
    </source>
</evidence>
<dbReference type="GO" id="GO:0006974">
    <property type="term" value="P:DNA damage response"/>
    <property type="evidence" value="ECO:0007669"/>
    <property type="project" value="TreeGrafter"/>
</dbReference>
<dbReference type="Pfam" id="PF04402">
    <property type="entry name" value="SIMPL"/>
    <property type="match status" value="1"/>
</dbReference>